<dbReference type="Proteomes" id="UP001226691">
    <property type="component" value="Unassembled WGS sequence"/>
</dbReference>
<keyword evidence="2" id="KW-0238">DNA-binding</keyword>
<comment type="caution">
    <text evidence="2">The sequence shown here is derived from an EMBL/GenBank/DDBJ whole genome shotgun (WGS) entry which is preliminary data.</text>
</comment>
<evidence type="ECO:0000313" key="3">
    <source>
        <dbReference type="Proteomes" id="UP001226691"/>
    </source>
</evidence>
<organism evidence="2 3">
    <name type="scientific">Microbacterium trichothecenolyticum</name>
    <name type="common">Aureobacterium trichothecenolyticum</name>
    <dbReference type="NCBI Taxonomy" id="69370"/>
    <lineage>
        <taxon>Bacteria</taxon>
        <taxon>Bacillati</taxon>
        <taxon>Actinomycetota</taxon>
        <taxon>Actinomycetes</taxon>
        <taxon>Micrococcales</taxon>
        <taxon>Microbacteriaceae</taxon>
        <taxon>Microbacterium</taxon>
    </lineage>
</organism>
<dbReference type="GO" id="GO:0003677">
    <property type="term" value="F:DNA binding"/>
    <property type="evidence" value="ECO:0007669"/>
    <property type="project" value="UniProtKB-KW"/>
</dbReference>
<feature type="domain" description="PucR C-terminal helix-turn-helix" evidence="1">
    <location>
        <begin position="474"/>
        <end position="530"/>
    </location>
</feature>
<dbReference type="PANTHER" id="PTHR33744">
    <property type="entry name" value="CARBOHYDRATE DIACID REGULATOR"/>
    <property type="match status" value="1"/>
</dbReference>
<gene>
    <name evidence="2" type="ORF">QE412_000948</name>
</gene>
<evidence type="ECO:0000259" key="1">
    <source>
        <dbReference type="Pfam" id="PF13556"/>
    </source>
</evidence>
<dbReference type="Gene3D" id="1.10.10.2840">
    <property type="entry name" value="PucR C-terminal helix-turn-helix domain"/>
    <property type="match status" value="1"/>
</dbReference>
<proteinExistence type="predicted"/>
<accession>A0ABU0TRT0</accession>
<name>A0ABU0TRT0_MICTR</name>
<dbReference type="InterPro" id="IPR042070">
    <property type="entry name" value="PucR_C-HTH_sf"/>
</dbReference>
<keyword evidence="3" id="KW-1185">Reference proteome</keyword>
<dbReference type="InterPro" id="IPR051448">
    <property type="entry name" value="CdaR-like_regulators"/>
</dbReference>
<evidence type="ECO:0000313" key="2">
    <source>
        <dbReference type="EMBL" id="MDQ1122375.1"/>
    </source>
</evidence>
<dbReference type="Pfam" id="PF13556">
    <property type="entry name" value="HTH_30"/>
    <property type="match status" value="1"/>
</dbReference>
<dbReference type="InterPro" id="IPR025736">
    <property type="entry name" value="PucR_C-HTH_dom"/>
</dbReference>
<sequence>MPLSDRLNADTGPQTLAALLGRVGPALLHRVGADGPDRPRSVDGAVAVRVVLHDPHDPLPEVAAAILLVPAVSVDDDLEPLLAHAASRGCPAVGVKLRGGDPEPLAARATQHGIALLAVDDAAAWEHVVSVLESALGASTSGDDQRGGDTLFALAQAAATSIGGAVSIEDLDRSVVAYSTVEGQRLDRLREEGILGRRVPDVAHNLERYRAVFASTRIERFPAVGDALPRTALAVRAGTRALGSIWVVDPPEGVSEAGERTLHEAASLAAIHMLRRRTSDEVRLHLRAEIVGGALEGRWSPRETHRRLALAPGAHLGLVAFATLGAGAEWLTILPYLSHALSRFVATFRPDAGVVETPSAVYVLLPEGGENAALRVAQQGIATLARGFRDQARAAVAGALGVDDLVAARREVDDILREVLADEALPRVCRLDDVRERVLVARVSEELSREERLRSSGVAALLRSDREQRTEYRASLLAWFEEQADVRAAAARLGVHPNTLRYRVRRAAEQFDLAIEHGPSRLGLWMQLRAAE</sequence>
<dbReference type="PANTHER" id="PTHR33744:SF17">
    <property type="entry name" value="CONSERVED PROTEIN"/>
    <property type="match status" value="1"/>
</dbReference>
<reference evidence="2 3" key="1">
    <citation type="submission" date="2023-07" db="EMBL/GenBank/DDBJ databases">
        <title>Functional and genomic diversity of the sorghum phyllosphere microbiome.</title>
        <authorList>
            <person name="Shade A."/>
        </authorList>
    </citation>
    <scope>NUCLEOTIDE SEQUENCE [LARGE SCALE GENOMIC DNA]</scope>
    <source>
        <strain evidence="2 3">SORGH_AS_1207</strain>
    </source>
</reference>
<protein>
    <submittedName>
        <fullName evidence="2">DNA-binding PucR family transcriptional regulator</fullName>
    </submittedName>
</protein>
<dbReference type="RefSeq" id="WP_307480771.1">
    <property type="nucleotide sequence ID" value="NZ_JAUTBF010000001.1"/>
</dbReference>
<dbReference type="EMBL" id="JAUTBF010000001">
    <property type="protein sequence ID" value="MDQ1122375.1"/>
    <property type="molecule type" value="Genomic_DNA"/>
</dbReference>